<evidence type="ECO:0000313" key="8">
    <source>
        <dbReference type="Proteomes" id="UP000014500"/>
    </source>
</evidence>
<dbReference type="AlphaFoldDB" id="T1JL57"/>
<evidence type="ECO:0000259" key="6">
    <source>
        <dbReference type="PROSITE" id="PS50222"/>
    </source>
</evidence>
<dbReference type="CDD" id="cd16183">
    <property type="entry name" value="EFh_PEF_ALG-2"/>
    <property type="match status" value="1"/>
</dbReference>
<dbReference type="InterPro" id="IPR018247">
    <property type="entry name" value="EF_Hand_1_Ca_BS"/>
</dbReference>
<dbReference type="SUPFAM" id="SSF47473">
    <property type="entry name" value="EF-hand"/>
    <property type="match status" value="1"/>
</dbReference>
<keyword evidence="2" id="KW-0963">Cytoplasm</keyword>
<accession>T1JL57</accession>
<keyword evidence="8" id="KW-1185">Reference proteome</keyword>
<name>T1JL57_STRMM</name>
<dbReference type="OMA" id="FYNILMH"/>
<comment type="subcellular location">
    <subcellularLocation>
        <location evidence="1">Cytoplasm</location>
    </subcellularLocation>
</comment>
<feature type="domain" description="EF-hand" evidence="6">
    <location>
        <begin position="19"/>
        <end position="54"/>
    </location>
</feature>
<dbReference type="GO" id="GO:0005737">
    <property type="term" value="C:cytoplasm"/>
    <property type="evidence" value="ECO:0007669"/>
    <property type="project" value="UniProtKB-SubCell"/>
</dbReference>
<dbReference type="HOGENOM" id="CLU_051357_1_1_1"/>
<feature type="domain" description="EF-hand" evidence="6">
    <location>
        <begin position="86"/>
        <end position="121"/>
    </location>
</feature>
<dbReference type="InterPro" id="IPR011992">
    <property type="entry name" value="EF-hand-dom_pair"/>
</dbReference>
<evidence type="ECO:0000256" key="4">
    <source>
        <dbReference type="ARBA" id="ARBA00022737"/>
    </source>
</evidence>
<dbReference type="eggNOG" id="KOG0037">
    <property type="taxonomic scope" value="Eukaryota"/>
</dbReference>
<dbReference type="InterPro" id="IPR051426">
    <property type="entry name" value="Peflin/Sorcin_CaBP"/>
</dbReference>
<reference evidence="8" key="1">
    <citation type="submission" date="2011-05" db="EMBL/GenBank/DDBJ databases">
        <authorList>
            <person name="Richards S.R."/>
            <person name="Qu J."/>
            <person name="Jiang H."/>
            <person name="Jhangiani S.N."/>
            <person name="Agravi P."/>
            <person name="Goodspeed R."/>
            <person name="Gross S."/>
            <person name="Mandapat C."/>
            <person name="Jackson L."/>
            <person name="Mathew T."/>
            <person name="Pu L."/>
            <person name="Thornton R."/>
            <person name="Saada N."/>
            <person name="Wilczek-Boney K.B."/>
            <person name="Lee S."/>
            <person name="Kovar C."/>
            <person name="Wu Y."/>
            <person name="Scherer S.E."/>
            <person name="Worley K.C."/>
            <person name="Muzny D.M."/>
            <person name="Gibbs R."/>
        </authorList>
    </citation>
    <scope>NUCLEOTIDE SEQUENCE</scope>
    <source>
        <strain evidence="8">Brora</strain>
    </source>
</reference>
<protein>
    <recommendedName>
        <fullName evidence="6">EF-hand domain-containing protein</fullName>
    </recommendedName>
</protein>
<dbReference type="SMART" id="SM00054">
    <property type="entry name" value="EFh"/>
    <property type="match status" value="4"/>
</dbReference>
<proteinExistence type="predicted"/>
<dbReference type="Proteomes" id="UP000014500">
    <property type="component" value="Unassembled WGS sequence"/>
</dbReference>
<organism evidence="7 8">
    <name type="scientific">Strigamia maritima</name>
    <name type="common">European centipede</name>
    <name type="synonym">Geophilus maritimus</name>
    <dbReference type="NCBI Taxonomy" id="126957"/>
    <lineage>
        <taxon>Eukaryota</taxon>
        <taxon>Metazoa</taxon>
        <taxon>Ecdysozoa</taxon>
        <taxon>Arthropoda</taxon>
        <taxon>Myriapoda</taxon>
        <taxon>Chilopoda</taxon>
        <taxon>Pleurostigmophora</taxon>
        <taxon>Geophilomorpha</taxon>
        <taxon>Linotaeniidae</taxon>
        <taxon>Strigamia</taxon>
    </lineage>
</organism>
<dbReference type="PROSITE" id="PS00018">
    <property type="entry name" value="EF_HAND_1"/>
    <property type="match status" value="2"/>
</dbReference>
<dbReference type="EMBL" id="JH431850">
    <property type="status" value="NOT_ANNOTATED_CDS"/>
    <property type="molecule type" value="Genomic_DNA"/>
</dbReference>
<dbReference type="PROSITE" id="PS50222">
    <property type="entry name" value="EF_HAND_2"/>
    <property type="match status" value="2"/>
</dbReference>
<dbReference type="PANTHER" id="PTHR46212">
    <property type="entry name" value="PEFLIN"/>
    <property type="match status" value="1"/>
</dbReference>
<evidence type="ECO:0000313" key="7">
    <source>
        <dbReference type="EnsemblMetazoa" id="SMAR014587-PA"/>
    </source>
</evidence>
<evidence type="ECO:0000256" key="5">
    <source>
        <dbReference type="ARBA" id="ARBA00022837"/>
    </source>
</evidence>
<keyword evidence="4" id="KW-0677">Repeat</keyword>
<keyword evidence="3" id="KW-0479">Metal-binding</keyword>
<dbReference type="PANTHER" id="PTHR46212:SF9">
    <property type="entry name" value="PROGRAMMED CELL DEATH PROTEIN 6"/>
    <property type="match status" value="1"/>
</dbReference>
<reference evidence="7" key="2">
    <citation type="submission" date="2015-02" db="UniProtKB">
        <authorList>
            <consortium name="EnsemblMetazoa"/>
        </authorList>
    </citation>
    <scope>IDENTIFICATION</scope>
</reference>
<evidence type="ECO:0000256" key="3">
    <source>
        <dbReference type="ARBA" id="ARBA00022723"/>
    </source>
</evidence>
<dbReference type="GO" id="GO:0048306">
    <property type="term" value="F:calcium-dependent protein binding"/>
    <property type="evidence" value="ECO:0007669"/>
    <property type="project" value="UniProtKB-ARBA"/>
</dbReference>
<dbReference type="EnsemblMetazoa" id="SMAR014587-RA">
    <property type="protein sequence ID" value="SMAR014587-PA"/>
    <property type="gene ID" value="SMAR014587"/>
</dbReference>
<sequence>MAYSYQQQQQHGPPSQNPVDHQFLWNVFSRVDSDRSGAISANELQVALSNGTWTPFNPETVRLMIGMFDRNNSGTINFDEFAALWRYVSDWQGCFKGYDRDNSGNIDRSELQTALRSFGYNLSDNFYTILMRKFDRSGKNVIFFDDFIQCCVILHLLTQSFRQSDTDQDGWINISYEQFLSMVFSIKI</sequence>
<evidence type="ECO:0000256" key="1">
    <source>
        <dbReference type="ARBA" id="ARBA00004496"/>
    </source>
</evidence>
<dbReference type="PhylomeDB" id="T1JL57"/>
<dbReference type="GO" id="GO:0005509">
    <property type="term" value="F:calcium ion binding"/>
    <property type="evidence" value="ECO:0007669"/>
    <property type="project" value="InterPro"/>
</dbReference>
<evidence type="ECO:0000256" key="2">
    <source>
        <dbReference type="ARBA" id="ARBA00022490"/>
    </source>
</evidence>
<keyword evidence="5" id="KW-0106">Calcium</keyword>
<dbReference type="Gene3D" id="1.10.238.10">
    <property type="entry name" value="EF-hand"/>
    <property type="match status" value="1"/>
</dbReference>
<dbReference type="Pfam" id="PF13499">
    <property type="entry name" value="EF-hand_7"/>
    <property type="match status" value="2"/>
</dbReference>
<dbReference type="STRING" id="126957.T1JL57"/>
<dbReference type="InterPro" id="IPR002048">
    <property type="entry name" value="EF_hand_dom"/>
</dbReference>